<name>A0ABW7FTF5_9BURK</name>
<keyword evidence="1" id="KW-0732">Signal</keyword>
<reference evidence="2 3" key="1">
    <citation type="submission" date="2024-08" db="EMBL/GenBank/DDBJ databases">
        <authorList>
            <person name="Lu H."/>
        </authorList>
    </citation>
    <scope>NUCLEOTIDE SEQUENCE [LARGE SCALE GENOMIC DNA]</scope>
    <source>
        <strain evidence="2 3">BYS180W</strain>
    </source>
</reference>
<sequence>MKYPYSLVVAALGAMLSANAQSNTQANGYQAPRACPVLPQLSCASLAGQTPTLLIARGQGQFSPWNYVQPIDVAERESVSVLVCNMENHSVQSKHWEGAGALIPQLVRNVGANASLNILVDNSANVNLSGRLTLGENTLQADGTLLEQTRDTHPSLIGRLVQGHMGAGANVKLEVRRSANVTLTQTGAHLHIGGGSLIDQLFSPAADNATAQQPCVDVRVDDSANVQRSAASGGQLTVGSGQLINELLDRPLNQAQVQVHMNRTANVTAQQVRIFKGELVDELVDTGEVNGDHYKLNLTDVAAIKSQELHIDDAELIDELVDGGAAHKAWFELRLERVAKVNADTQVRIHEGELVDELLDLQSLDASTVDSRLTDVGNVVTKELRITEGDLIDETLDAENIISSGVSTTLRNVANVQADVLSIWEGELIDEVVDAEKFDRSRVRVDFIGSANVDAKQVDIHQGELVDEAIDGADYLASTLTVGFDNAANVRATRLSIREGELVDEAVDIESLIQDSNITVTLQNTANVREGNLHIVDGELIDELVDVQQAQRSTLNITVGHTAVVGNPVLPGKVGVELTRGSLMDEFFDLGDKLGQLTAQLSIADSANVWAESIRFDQSQLLHEFVDAARGKSFTLNVSVSRSANTNSRQAPQLLNGSRIAADLVSVAQASEGRVTASVLQSGMTNALSPLALPRVEVTGRAAPAPAEAEEGPVAGWFSAVWRRIVQALGG</sequence>
<accession>A0ABW7FTF5</accession>
<evidence type="ECO:0000313" key="2">
    <source>
        <dbReference type="EMBL" id="MFG6447607.1"/>
    </source>
</evidence>
<feature type="signal peptide" evidence="1">
    <location>
        <begin position="1"/>
        <end position="20"/>
    </location>
</feature>
<evidence type="ECO:0000313" key="3">
    <source>
        <dbReference type="Proteomes" id="UP001606099"/>
    </source>
</evidence>
<dbReference type="RefSeq" id="WP_394459094.1">
    <property type="nucleotide sequence ID" value="NZ_JBIGHZ010000002.1"/>
</dbReference>
<dbReference type="EMBL" id="JBIGHZ010000002">
    <property type="protein sequence ID" value="MFG6447607.1"/>
    <property type="molecule type" value="Genomic_DNA"/>
</dbReference>
<evidence type="ECO:0000256" key="1">
    <source>
        <dbReference type="SAM" id="SignalP"/>
    </source>
</evidence>
<gene>
    <name evidence="2" type="ORF">ACG0Z6_05050</name>
</gene>
<keyword evidence="3" id="KW-1185">Reference proteome</keyword>
<comment type="caution">
    <text evidence="2">The sequence shown here is derived from an EMBL/GenBank/DDBJ whole genome shotgun (WGS) entry which is preliminary data.</text>
</comment>
<protein>
    <submittedName>
        <fullName evidence="2">Uncharacterized protein</fullName>
    </submittedName>
</protein>
<proteinExistence type="predicted"/>
<feature type="chain" id="PRO_5045498809" evidence="1">
    <location>
        <begin position="21"/>
        <end position="731"/>
    </location>
</feature>
<dbReference type="Proteomes" id="UP001606099">
    <property type="component" value="Unassembled WGS sequence"/>
</dbReference>
<organism evidence="2 3">
    <name type="scientific">Roseateles rivi</name>
    <dbReference type="NCBI Taxonomy" id="3299028"/>
    <lineage>
        <taxon>Bacteria</taxon>
        <taxon>Pseudomonadati</taxon>
        <taxon>Pseudomonadota</taxon>
        <taxon>Betaproteobacteria</taxon>
        <taxon>Burkholderiales</taxon>
        <taxon>Sphaerotilaceae</taxon>
        <taxon>Roseateles</taxon>
    </lineage>
</organism>